<proteinExistence type="predicted"/>
<dbReference type="EMBL" id="WOCE01000018">
    <property type="protein sequence ID" value="KAE9594926.1"/>
    <property type="molecule type" value="Genomic_DNA"/>
</dbReference>
<dbReference type="SUPFAM" id="SSF56112">
    <property type="entry name" value="Protein kinase-like (PK-like)"/>
    <property type="match status" value="1"/>
</dbReference>
<dbReference type="OrthoDB" id="4062651at2759"/>
<keyword evidence="4" id="KW-1185">Reference proteome</keyword>
<dbReference type="Gene3D" id="1.10.510.10">
    <property type="entry name" value="Transferase(Phosphotransferase) domain 1"/>
    <property type="match status" value="1"/>
</dbReference>
<accession>A0A6A4NMP3</accession>
<comment type="caution">
    <text evidence="3">The sequence shown here is derived from an EMBL/GenBank/DDBJ whole genome shotgun (WGS) entry which is preliminary data.</text>
</comment>
<evidence type="ECO:0000259" key="2">
    <source>
        <dbReference type="Pfam" id="PF11883"/>
    </source>
</evidence>
<dbReference type="PANTHER" id="PTHR27006:SF619">
    <property type="entry name" value="CYSTEINE-RICH RECEPTOR-LIKE PROTEIN KINASE 15"/>
    <property type="match status" value="1"/>
</dbReference>
<evidence type="ECO:0000259" key="1">
    <source>
        <dbReference type="Pfam" id="PF07714"/>
    </source>
</evidence>
<evidence type="ECO:0008006" key="5">
    <source>
        <dbReference type="Google" id="ProtNLM"/>
    </source>
</evidence>
<dbReference type="PANTHER" id="PTHR27006">
    <property type="entry name" value="PROMASTIGOTE SURFACE ANTIGEN PROTEIN PSA"/>
    <property type="match status" value="1"/>
</dbReference>
<feature type="domain" description="Serine-threonine/tyrosine-protein kinase catalytic" evidence="1">
    <location>
        <begin position="1"/>
        <end position="102"/>
    </location>
</feature>
<sequence>MSPEYAMEGLFSEKSDVFSFGVLLLEIVSRRKNNSFYEEAESLSLLGFAWKMWNDGNITSLIDPKISNPSFHPDMLRCIHIGLLCVQELAIDRPTMTKVVSMLNSEIVNLPPPKHPAFIQRQVMLDADSSHISDRLFSINYVSLTKIQAR</sequence>
<dbReference type="InterPro" id="IPR001245">
    <property type="entry name" value="Ser-Thr/Tyr_kinase_cat_dom"/>
</dbReference>
<dbReference type="Proteomes" id="UP000447434">
    <property type="component" value="Chromosome 18"/>
</dbReference>
<evidence type="ECO:0000313" key="4">
    <source>
        <dbReference type="Proteomes" id="UP000447434"/>
    </source>
</evidence>
<gene>
    <name evidence="3" type="ORF">Lalb_Chr18g0058981</name>
</gene>
<dbReference type="Pfam" id="PF07714">
    <property type="entry name" value="PK_Tyr_Ser-Thr"/>
    <property type="match status" value="1"/>
</dbReference>
<dbReference type="InterPro" id="IPR021820">
    <property type="entry name" value="S-locus_recpt_kinase_C"/>
</dbReference>
<feature type="domain" description="S-locus receptor kinase C-terminal" evidence="2">
    <location>
        <begin position="105"/>
        <end position="150"/>
    </location>
</feature>
<protein>
    <recommendedName>
        <fullName evidence="5">Protein kinase domain-containing protein</fullName>
    </recommendedName>
</protein>
<dbReference type="AlphaFoldDB" id="A0A6A4NMP3"/>
<name>A0A6A4NMP3_LUPAL</name>
<organism evidence="3 4">
    <name type="scientific">Lupinus albus</name>
    <name type="common">White lupine</name>
    <name type="synonym">Lupinus termis</name>
    <dbReference type="NCBI Taxonomy" id="3870"/>
    <lineage>
        <taxon>Eukaryota</taxon>
        <taxon>Viridiplantae</taxon>
        <taxon>Streptophyta</taxon>
        <taxon>Embryophyta</taxon>
        <taxon>Tracheophyta</taxon>
        <taxon>Spermatophyta</taxon>
        <taxon>Magnoliopsida</taxon>
        <taxon>eudicotyledons</taxon>
        <taxon>Gunneridae</taxon>
        <taxon>Pentapetalae</taxon>
        <taxon>rosids</taxon>
        <taxon>fabids</taxon>
        <taxon>Fabales</taxon>
        <taxon>Fabaceae</taxon>
        <taxon>Papilionoideae</taxon>
        <taxon>50 kb inversion clade</taxon>
        <taxon>genistoids sensu lato</taxon>
        <taxon>core genistoids</taxon>
        <taxon>Genisteae</taxon>
        <taxon>Lupinus</taxon>
    </lineage>
</organism>
<reference evidence="4" key="1">
    <citation type="journal article" date="2020" name="Nat. Commun.">
        <title>Genome sequence of the cluster root forming white lupin.</title>
        <authorList>
            <person name="Hufnagel B."/>
            <person name="Marques A."/>
            <person name="Soriano A."/>
            <person name="Marques L."/>
            <person name="Divol F."/>
            <person name="Doumas P."/>
            <person name="Sallet E."/>
            <person name="Mancinotti D."/>
            <person name="Carrere S."/>
            <person name="Marande W."/>
            <person name="Arribat S."/>
            <person name="Keller J."/>
            <person name="Huneau C."/>
            <person name="Blein T."/>
            <person name="Aime D."/>
            <person name="Laguerre M."/>
            <person name="Taylor J."/>
            <person name="Schubert V."/>
            <person name="Nelson M."/>
            <person name="Geu-Flores F."/>
            <person name="Crespi M."/>
            <person name="Gallardo-Guerrero K."/>
            <person name="Delaux P.-M."/>
            <person name="Salse J."/>
            <person name="Berges H."/>
            <person name="Guyot R."/>
            <person name="Gouzy J."/>
            <person name="Peret B."/>
        </authorList>
    </citation>
    <scope>NUCLEOTIDE SEQUENCE [LARGE SCALE GENOMIC DNA]</scope>
    <source>
        <strain evidence="4">cv. Amiga</strain>
    </source>
</reference>
<dbReference type="Pfam" id="PF11883">
    <property type="entry name" value="DUF3403"/>
    <property type="match status" value="1"/>
</dbReference>
<dbReference type="GO" id="GO:0004674">
    <property type="term" value="F:protein serine/threonine kinase activity"/>
    <property type="evidence" value="ECO:0007669"/>
    <property type="project" value="InterPro"/>
</dbReference>
<dbReference type="InterPro" id="IPR011009">
    <property type="entry name" value="Kinase-like_dom_sf"/>
</dbReference>
<evidence type="ECO:0000313" key="3">
    <source>
        <dbReference type="EMBL" id="KAE9594926.1"/>
    </source>
</evidence>